<comment type="caution">
    <text evidence="2">The sequence shown here is derived from an EMBL/GenBank/DDBJ whole genome shotgun (WGS) entry which is preliminary data.</text>
</comment>
<name>A0A9Q3S2T2_9SPHN</name>
<dbReference type="EMBL" id="JAHVKP010000001">
    <property type="protein sequence ID" value="MBY6218901.1"/>
    <property type="molecule type" value="Genomic_DNA"/>
</dbReference>
<keyword evidence="1" id="KW-0812">Transmembrane</keyword>
<evidence type="ECO:0000313" key="2">
    <source>
        <dbReference type="EMBL" id="MBY6218901.1"/>
    </source>
</evidence>
<keyword evidence="1" id="KW-0472">Membrane</keyword>
<dbReference type="Proteomes" id="UP000824927">
    <property type="component" value="Unassembled WGS sequence"/>
</dbReference>
<evidence type="ECO:0000313" key="3">
    <source>
        <dbReference type="Proteomes" id="UP000824927"/>
    </source>
</evidence>
<evidence type="ECO:0000256" key="1">
    <source>
        <dbReference type="SAM" id="Phobius"/>
    </source>
</evidence>
<feature type="transmembrane region" description="Helical" evidence="1">
    <location>
        <begin position="33"/>
        <end position="53"/>
    </location>
</feature>
<reference evidence="2" key="1">
    <citation type="submission" date="2021-06" db="EMBL/GenBank/DDBJ databases">
        <title>50 bacteria genomes isolated from Dapeng, Shenzhen, China.</title>
        <authorList>
            <person name="Zheng W."/>
            <person name="Yu S."/>
            <person name="Huang Y."/>
        </authorList>
    </citation>
    <scope>NUCLEOTIDE SEQUENCE</scope>
    <source>
        <strain evidence="2">DP4N28-2</strain>
    </source>
</reference>
<organism evidence="2 3">
    <name type="scientific">Qipengyuania aquimaris</name>
    <dbReference type="NCBI Taxonomy" id="255984"/>
    <lineage>
        <taxon>Bacteria</taxon>
        <taxon>Pseudomonadati</taxon>
        <taxon>Pseudomonadota</taxon>
        <taxon>Alphaproteobacteria</taxon>
        <taxon>Sphingomonadales</taxon>
        <taxon>Erythrobacteraceae</taxon>
        <taxon>Qipengyuania</taxon>
    </lineage>
</organism>
<keyword evidence="1" id="KW-1133">Transmembrane helix</keyword>
<protein>
    <submittedName>
        <fullName evidence="2">Uncharacterized protein</fullName>
    </submittedName>
</protein>
<dbReference type="RefSeq" id="WP_222405571.1">
    <property type="nucleotide sequence ID" value="NZ_JAHVKP010000001.1"/>
</dbReference>
<sequence>MGRKPAKISETVFTEGGLRLPLVQRLKNERWPWVVLILSPIIGVAAAAAWHVVVR</sequence>
<accession>A0A9Q3S2T2</accession>
<dbReference type="AlphaFoldDB" id="A0A9Q3S2T2"/>
<proteinExistence type="predicted"/>
<gene>
    <name evidence="2" type="ORF">KUV31_11180</name>
</gene>